<reference evidence="1 2" key="1">
    <citation type="submission" date="2019-08" db="EMBL/GenBank/DDBJ databases">
        <authorList>
            <person name="Alioto T."/>
            <person name="Alioto T."/>
            <person name="Gomez Garrido J."/>
        </authorList>
    </citation>
    <scope>NUCLEOTIDE SEQUENCE [LARGE SCALE GENOMIC DNA]</scope>
</reference>
<organism evidence="1 2">
    <name type="scientific">Cinara cedri</name>
    <dbReference type="NCBI Taxonomy" id="506608"/>
    <lineage>
        <taxon>Eukaryota</taxon>
        <taxon>Metazoa</taxon>
        <taxon>Ecdysozoa</taxon>
        <taxon>Arthropoda</taxon>
        <taxon>Hexapoda</taxon>
        <taxon>Insecta</taxon>
        <taxon>Pterygota</taxon>
        <taxon>Neoptera</taxon>
        <taxon>Paraneoptera</taxon>
        <taxon>Hemiptera</taxon>
        <taxon>Sternorrhyncha</taxon>
        <taxon>Aphidomorpha</taxon>
        <taxon>Aphidoidea</taxon>
        <taxon>Aphididae</taxon>
        <taxon>Lachninae</taxon>
        <taxon>Cinara</taxon>
    </lineage>
</organism>
<dbReference type="Proteomes" id="UP000325440">
    <property type="component" value="Unassembled WGS sequence"/>
</dbReference>
<dbReference type="EMBL" id="CABPRJ010000024">
    <property type="protein sequence ID" value="VVC26079.1"/>
    <property type="molecule type" value="Genomic_DNA"/>
</dbReference>
<dbReference type="OrthoDB" id="6608658at2759"/>
<dbReference type="AlphaFoldDB" id="A0A5E4M466"/>
<keyword evidence="2" id="KW-1185">Reference proteome</keyword>
<name>A0A5E4M466_9HEMI</name>
<evidence type="ECO:0000313" key="2">
    <source>
        <dbReference type="Proteomes" id="UP000325440"/>
    </source>
</evidence>
<gene>
    <name evidence="1" type="ORF">CINCED_3A008717</name>
</gene>
<proteinExistence type="predicted"/>
<evidence type="ECO:0000313" key="1">
    <source>
        <dbReference type="EMBL" id="VVC26079.1"/>
    </source>
</evidence>
<protein>
    <submittedName>
        <fullName evidence="1">Uncharacterized protein</fullName>
    </submittedName>
</protein>
<accession>A0A5E4M466</accession>
<sequence length="78" mass="9024">MDFDYSATSSSPCGADEAMMSRPSYCTSCRRKTEHANPPCLCLLRNGRPAHVSYCFFCHKKRIRFLPFDWFHAKTGKR</sequence>